<dbReference type="PANTHER" id="PTHR38698:SF1">
    <property type="entry name" value="FUNGAL PROTEIN"/>
    <property type="match status" value="1"/>
</dbReference>
<feature type="compositionally biased region" description="Acidic residues" evidence="1">
    <location>
        <begin position="191"/>
        <end position="241"/>
    </location>
</feature>
<dbReference type="EMBL" id="JAGPUO010000007">
    <property type="protein sequence ID" value="KAG5661635.1"/>
    <property type="molecule type" value="Genomic_DNA"/>
</dbReference>
<name>A0A9P7KUK2_9HYPO</name>
<protein>
    <submittedName>
        <fullName evidence="2">Uncharacterized protein</fullName>
    </submittedName>
</protein>
<dbReference type="PANTHER" id="PTHR38698">
    <property type="entry name" value="EXPRESSED PROTEIN"/>
    <property type="match status" value="1"/>
</dbReference>
<dbReference type="InterPro" id="IPR031355">
    <property type="entry name" value="YBL010C/LAA2-like"/>
</dbReference>
<feature type="compositionally biased region" description="Low complexity" evidence="1">
    <location>
        <begin position="156"/>
        <end position="169"/>
    </location>
</feature>
<evidence type="ECO:0000256" key="1">
    <source>
        <dbReference type="SAM" id="MobiDB-lite"/>
    </source>
</evidence>
<reference evidence="2" key="1">
    <citation type="submission" date="2021-04" db="EMBL/GenBank/DDBJ databases">
        <title>Draft genome of Fusarium avenaceum strain F156N33, isolated from an atmospheric sample in Virginia.</title>
        <authorList>
            <person name="Yang S."/>
            <person name="Vinatzer B.A."/>
            <person name="Coleman J."/>
        </authorList>
    </citation>
    <scope>NUCLEOTIDE SEQUENCE</scope>
    <source>
        <strain evidence="2">F156N33</strain>
    </source>
</reference>
<dbReference type="AlphaFoldDB" id="A0A9P7KUK2"/>
<feature type="compositionally biased region" description="Low complexity" evidence="1">
    <location>
        <begin position="38"/>
        <end position="51"/>
    </location>
</feature>
<keyword evidence="3" id="KW-1185">Reference proteome</keyword>
<organism evidence="2 3">
    <name type="scientific">Fusarium avenaceum</name>
    <dbReference type="NCBI Taxonomy" id="40199"/>
    <lineage>
        <taxon>Eukaryota</taxon>
        <taxon>Fungi</taxon>
        <taxon>Dikarya</taxon>
        <taxon>Ascomycota</taxon>
        <taxon>Pezizomycotina</taxon>
        <taxon>Sordariomycetes</taxon>
        <taxon>Hypocreomycetidae</taxon>
        <taxon>Hypocreales</taxon>
        <taxon>Nectriaceae</taxon>
        <taxon>Fusarium</taxon>
        <taxon>Fusarium tricinctum species complex</taxon>
    </lineage>
</organism>
<evidence type="ECO:0000313" key="2">
    <source>
        <dbReference type="EMBL" id="KAG5661635.1"/>
    </source>
</evidence>
<gene>
    <name evidence="2" type="ORF">KAF25_005757</name>
</gene>
<feature type="region of interest" description="Disordered" evidence="1">
    <location>
        <begin position="367"/>
        <end position="416"/>
    </location>
</feature>
<dbReference type="Proteomes" id="UP000782241">
    <property type="component" value="Unassembled WGS sequence"/>
</dbReference>
<proteinExistence type="predicted"/>
<feature type="compositionally biased region" description="Basic and acidic residues" evidence="1">
    <location>
        <begin position="52"/>
        <end position="63"/>
    </location>
</feature>
<dbReference type="Pfam" id="PF17104">
    <property type="entry name" value="YBL010C_LAA2"/>
    <property type="match status" value="1"/>
</dbReference>
<comment type="caution">
    <text evidence="2">The sequence shown here is derived from an EMBL/GenBank/DDBJ whole genome shotgun (WGS) entry which is preliminary data.</text>
</comment>
<evidence type="ECO:0000313" key="3">
    <source>
        <dbReference type="Proteomes" id="UP000782241"/>
    </source>
</evidence>
<sequence>MADAEKLEPPMGAPVEDPGAHELAEESESDDQFTDAASGSGSPKISSPIPKTRVEKVDDEPSHGEVPGTEAYEMRGQDAMPDEIALAPEATASQDAPPKPELKPPTITVEESPGGRNRSYSIQYEQMRKADASPDILLDSDGQIKEIQGEPANVKSNSDNSTPSPDSTSPKLQQDESFEKPDTLATSRQDDDGDSDDNDDDDAAPNDDDEDNGDDGFGDDFDDFEEGNEDDDFDDFEDGFQEAETPAPVAVQPQLQSTLPFPIPDFDELDPDAVIATLEPYLAALFPPEELDLPTFPPPSKDSVFFTPRSASLWSQLVAPPPLAPPDWIRSRTRRLFLVSLGVPVDLDEILPASKQKKLVLPSLNVSTLSPRTSTDSRSVSRLRQGEANNSSTSVDTQDKASGSSRKRRGPPPQPELDLVAARHLCQTTDEALDGMTDEELKVHIAKLEGLEEAAKEALEYWKKRTDEKIGDREAFEGVIENLVKHARKVRK</sequence>
<feature type="compositionally biased region" description="Polar residues" evidence="1">
    <location>
        <begin position="367"/>
        <end position="404"/>
    </location>
</feature>
<feature type="compositionally biased region" description="Basic and acidic residues" evidence="1">
    <location>
        <begin position="173"/>
        <end position="182"/>
    </location>
</feature>
<feature type="region of interest" description="Disordered" evidence="1">
    <location>
        <begin position="1"/>
        <end position="253"/>
    </location>
</feature>
<accession>A0A9P7KUK2</accession>